<sequence>MSFWDPSNELVLETAAYLDDRSFVRLAGTAWWYQDLLRDDLHKRAIADRPRHDGDVSSPKISAIEWAVDHGNPALHWPTYVCVTARDCAIADIVTPFVVKAVELGRMTTDEATRVLSNVIYHLSRLNTENVDKDSRHAFWCTEERPKATKLTELLLSEHGANPTELFQNRECTRLLWTSLSLPHIFELLIQRGADVNGCSNCCLILCYTIDQSNIALTKLVLEAGADPSIAVPWRRNPLLADVICQGKTTETFMLLEYSADANVTYDKGSGMGSTILCDAVETVGTLQMSISFEDQFRPIKKILESGADPNGNLNRHYSALDLALLSPRSDKECAAMVKILIEHGADVAKVDGRGYNLVERIAREGNERHTDRSGLGHFRTLVAVALELGLPSLLPGEHVLEGCEHTLEKVKNITKHKRRATQETASTIGSLSSYEA</sequence>
<organism evidence="2">
    <name type="scientific">Mytilinidion resinicola</name>
    <dbReference type="NCBI Taxonomy" id="574789"/>
    <lineage>
        <taxon>Eukaryota</taxon>
        <taxon>Fungi</taxon>
        <taxon>Dikarya</taxon>
        <taxon>Ascomycota</taxon>
        <taxon>Pezizomycotina</taxon>
        <taxon>Dothideomycetes</taxon>
        <taxon>Pleosporomycetidae</taxon>
        <taxon>Mytilinidiales</taxon>
        <taxon>Mytilinidiaceae</taxon>
        <taxon>Mytilinidion</taxon>
    </lineage>
</organism>
<dbReference type="OrthoDB" id="341259at2759"/>
<reference evidence="4" key="3">
    <citation type="submission" date="2025-04" db="UniProtKB">
        <authorList>
            <consortium name="RefSeq"/>
        </authorList>
    </citation>
    <scope>IDENTIFICATION</scope>
    <source>
        <strain evidence="4">CBS 304.34</strain>
    </source>
</reference>
<dbReference type="SUPFAM" id="SSF48403">
    <property type="entry name" value="Ankyrin repeat"/>
    <property type="match status" value="1"/>
</dbReference>
<dbReference type="SMART" id="SM00248">
    <property type="entry name" value="ANK"/>
    <property type="match status" value="4"/>
</dbReference>
<dbReference type="Gene3D" id="1.25.40.20">
    <property type="entry name" value="Ankyrin repeat-containing domain"/>
    <property type="match status" value="1"/>
</dbReference>
<feature type="compositionally biased region" description="Polar residues" evidence="1">
    <location>
        <begin position="423"/>
        <end position="437"/>
    </location>
</feature>
<evidence type="ECO:0000256" key="1">
    <source>
        <dbReference type="SAM" id="MobiDB-lite"/>
    </source>
</evidence>
<dbReference type="Proteomes" id="UP000504636">
    <property type="component" value="Unplaced"/>
</dbReference>
<dbReference type="AlphaFoldDB" id="A0A6A6YBW4"/>
<gene>
    <name evidence="2 4" type="ORF">BDZ99DRAFT_479569</name>
</gene>
<dbReference type="EMBL" id="MU003707">
    <property type="protein sequence ID" value="KAF2806302.1"/>
    <property type="molecule type" value="Genomic_DNA"/>
</dbReference>
<proteinExistence type="predicted"/>
<dbReference type="InterPro" id="IPR036770">
    <property type="entry name" value="Ankyrin_rpt-contain_sf"/>
</dbReference>
<reference evidence="2 4" key="1">
    <citation type="journal article" date="2020" name="Stud. Mycol.">
        <title>101 Dothideomycetes genomes: a test case for predicting lifestyles and emergence of pathogens.</title>
        <authorList>
            <person name="Haridas S."/>
            <person name="Albert R."/>
            <person name="Binder M."/>
            <person name="Bloem J."/>
            <person name="Labutti K."/>
            <person name="Salamov A."/>
            <person name="Andreopoulos B."/>
            <person name="Baker S."/>
            <person name="Barry K."/>
            <person name="Bills G."/>
            <person name="Bluhm B."/>
            <person name="Cannon C."/>
            <person name="Castanera R."/>
            <person name="Culley D."/>
            <person name="Daum C."/>
            <person name="Ezra D."/>
            <person name="Gonzalez J."/>
            <person name="Henrissat B."/>
            <person name="Kuo A."/>
            <person name="Liang C."/>
            <person name="Lipzen A."/>
            <person name="Lutzoni F."/>
            <person name="Magnuson J."/>
            <person name="Mondo S."/>
            <person name="Nolan M."/>
            <person name="Ohm R."/>
            <person name="Pangilinan J."/>
            <person name="Park H.-J."/>
            <person name="Ramirez L."/>
            <person name="Alfaro M."/>
            <person name="Sun H."/>
            <person name="Tritt A."/>
            <person name="Yoshinaga Y."/>
            <person name="Zwiers L.-H."/>
            <person name="Turgeon B."/>
            <person name="Goodwin S."/>
            <person name="Spatafora J."/>
            <person name="Crous P."/>
            <person name="Grigoriev I."/>
        </authorList>
    </citation>
    <scope>NUCLEOTIDE SEQUENCE</scope>
    <source>
        <strain evidence="2 4">CBS 304.34</strain>
    </source>
</reference>
<dbReference type="InterPro" id="IPR002110">
    <property type="entry name" value="Ankyrin_rpt"/>
</dbReference>
<reference evidence="4" key="2">
    <citation type="submission" date="2020-04" db="EMBL/GenBank/DDBJ databases">
        <authorList>
            <consortium name="NCBI Genome Project"/>
        </authorList>
    </citation>
    <scope>NUCLEOTIDE SEQUENCE</scope>
    <source>
        <strain evidence="4">CBS 304.34</strain>
    </source>
</reference>
<evidence type="ECO:0000313" key="3">
    <source>
        <dbReference type="Proteomes" id="UP000504636"/>
    </source>
</evidence>
<name>A0A6A6YBW4_9PEZI</name>
<protein>
    <recommendedName>
        <fullName evidence="5">Ankyrin</fullName>
    </recommendedName>
</protein>
<dbReference type="GeneID" id="54463141"/>
<dbReference type="RefSeq" id="XP_033573266.1">
    <property type="nucleotide sequence ID" value="XM_033722248.1"/>
</dbReference>
<dbReference type="PANTHER" id="PTHR46224">
    <property type="entry name" value="ANKYRIN REPEAT FAMILY PROTEIN"/>
    <property type="match status" value="1"/>
</dbReference>
<dbReference type="InterPro" id="IPR051616">
    <property type="entry name" value="Cul2-RING_E3_ligase_SR"/>
</dbReference>
<evidence type="ECO:0000313" key="2">
    <source>
        <dbReference type="EMBL" id="KAF2806302.1"/>
    </source>
</evidence>
<accession>A0A6A6YBW4</accession>
<evidence type="ECO:0000313" key="4">
    <source>
        <dbReference type="RefSeq" id="XP_033573266.1"/>
    </source>
</evidence>
<feature type="region of interest" description="Disordered" evidence="1">
    <location>
        <begin position="416"/>
        <end position="437"/>
    </location>
</feature>
<evidence type="ECO:0008006" key="5">
    <source>
        <dbReference type="Google" id="ProtNLM"/>
    </source>
</evidence>
<keyword evidence="3" id="KW-1185">Reference proteome</keyword>